<reference evidence="2 3" key="1">
    <citation type="journal article" date="2024" name="BMC Genomics">
        <title>De novo assembly and annotation of Popillia japonica's genome with initial clues to its potential as an invasive pest.</title>
        <authorList>
            <person name="Cucini C."/>
            <person name="Boschi S."/>
            <person name="Funari R."/>
            <person name="Cardaioli E."/>
            <person name="Iannotti N."/>
            <person name="Marturano G."/>
            <person name="Paoli F."/>
            <person name="Bruttini M."/>
            <person name="Carapelli A."/>
            <person name="Frati F."/>
            <person name="Nardi F."/>
        </authorList>
    </citation>
    <scope>NUCLEOTIDE SEQUENCE [LARGE SCALE GENOMIC DNA]</scope>
    <source>
        <strain evidence="2">DMR45628</strain>
    </source>
</reference>
<gene>
    <name evidence="2" type="ORF">QE152_g13804</name>
</gene>
<feature type="region of interest" description="Disordered" evidence="1">
    <location>
        <begin position="9"/>
        <end position="43"/>
    </location>
</feature>
<dbReference type="Proteomes" id="UP001458880">
    <property type="component" value="Unassembled WGS sequence"/>
</dbReference>
<organism evidence="2 3">
    <name type="scientific">Popillia japonica</name>
    <name type="common">Japanese beetle</name>
    <dbReference type="NCBI Taxonomy" id="7064"/>
    <lineage>
        <taxon>Eukaryota</taxon>
        <taxon>Metazoa</taxon>
        <taxon>Ecdysozoa</taxon>
        <taxon>Arthropoda</taxon>
        <taxon>Hexapoda</taxon>
        <taxon>Insecta</taxon>
        <taxon>Pterygota</taxon>
        <taxon>Neoptera</taxon>
        <taxon>Endopterygota</taxon>
        <taxon>Coleoptera</taxon>
        <taxon>Polyphaga</taxon>
        <taxon>Scarabaeiformia</taxon>
        <taxon>Scarabaeidae</taxon>
        <taxon>Rutelinae</taxon>
        <taxon>Popillia</taxon>
    </lineage>
</organism>
<sequence length="69" mass="7455">MWLVVAEALPSKTAHTGSAGRSVTEQPKKSMSRKTSRLNGQMPVDTNPDIIFFGVKANSKARLANEAIL</sequence>
<evidence type="ECO:0000313" key="3">
    <source>
        <dbReference type="Proteomes" id="UP001458880"/>
    </source>
</evidence>
<keyword evidence="3" id="KW-1185">Reference proteome</keyword>
<feature type="compositionally biased region" description="Polar residues" evidence="1">
    <location>
        <begin position="13"/>
        <end position="25"/>
    </location>
</feature>
<name>A0AAW1LBI3_POPJA</name>
<dbReference type="EMBL" id="JASPKY010000135">
    <property type="protein sequence ID" value="KAK9731296.1"/>
    <property type="molecule type" value="Genomic_DNA"/>
</dbReference>
<dbReference type="AlphaFoldDB" id="A0AAW1LBI3"/>
<comment type="caution">
    <text evidence="2">The sequence shown here is derived from an EMBL/GenBank/DDBJ whole genome shotgun (WGS) entry which is preliminary data.</text>
</comment>
<accession>A0AAW1LBI3</accession>
<evidence type="ECO:0000313" key="2">
    <source>
        <dbReference type="EMBL" id="KAK9731296.1"/>
    </source>
</evidence>
<proteinExistence type="predicted"/>
<protein>
    <submittedName>
        <fullName evidence="2">Uncharacterized protein</fullName>
    </submittedName>
</protein>
<evidence type="ECO:0000256" key="1">
    <source>
        <dbReference type="SAM" id="MobiDB-lite"/>
    </source>
</evidence>